<reference evidence="4 5" key="1">
    <citation type="submission" date="2018-09" db="EMBL/GenBank/DDBJ databases">
        <title>Phylogeny of the Shewanellaceae, and recommendation for two new genera, Pseudoshewanella and Parashewanella.</title>
        <authorList>
            <person name="Wang G."/>
        </authorList>
    </citation>
    <scope>NUCLEOTIDE SEQUENCE [LARGE SCALE GENOMIC DNA]</scope>
    <source>
        <strain evidence="4 5">KCTC 22492</strain>
    </source>
</reference>
<dbReference type="Proteomes" id="UP000273022">
    <property type="component" value="Unassembled WGS sequence"/>
</dbReference>
<evidence type="ECO:0000256" key="3">
    <source>
        <dbReference type="PROSITE-ProRule" id="PRU00023"/>
    </source>
</evidence>
<feature type="repeat" description="ANK" evidence="3">
    <location>
        <begin position="726"/>
        <end position="758"/>
    </location>
</feature>
<dbReference type="PANTHER" id="PTHR24198:SF165">
    <property type="entry name" value="ANKYRIN REPEAT-CONTAINING PROTEIN-RELATED"/>
    <property type="match status" value="1"/>
</dbReference>
<keyword evidence="5" id="KW-1185">Reference proteome</keyword>
<evidence type="ECO:0000256" key="2">
    <source>
        <dbReference type="ARBA" id="ARBA00023043"/>
    </source>
</evidence>
<comment type="caution">
    <text evidence="4">The sequence shown here is derived from an EMBL/GenBank/DDBJ whole genome shotgun (WGS) entry which is preliminary data.</text>
</comment>
<proteinExistence type="predicted"/>
<dbReference type="Pfam" id="PF12796">
    <property type="entry name" value="Ank_2"/>
    <property type="match status" value="1"/>
</dbReference>
<dbReference type="PANTHER" id="PTHR24198">
    <property type="entry name" value="ANKYRIN REPEAT AND PROTEIN KINASE DOMAIN-CONTAINING PROTEIN"/>
    <property type="match status" value="1"/>
</dbReference>
<dbReference type="RefSeq" id="WP_121851848.1">
    <property type="nucleotide sequence ID" value="NZ_CP037952.1"/>
</dbReference>
<keyword evidence="2 3" id="KW-0040">ANK repeat</keyword>
<dbReference type="PROSITE" id="PS50088">
    <property type="entry name" value="ANK_REPEAT"/>
    <property type="match status" value="2"/>
</dbReference>
<evidence type="ECO:0000256" key="1">
    <source>
        <dbReference type="ARBA" id="ARBA00022737"/>
    </source>
</evidence>
<organism evidence="4 5">
    <name type="scientific">Parashewanella spongiae</name>
    <dbReference type="NCBI Taxonomy" id="342950"/>
    <lineage>
        <taxon>Bacteria</taxon>
        <taxon>Pseudomonadati</taxon>
        <taxon>Pseudomonadota</taxon>
        <taxon>Gammaproteobacteria</taxon>
        <taxon>Alteromonadales</taxon>
        <taxon>Shewanellaceae</taxon>
        <taxon>Parashewanella</taxon>
    </lineage>
</organism>
<dbReference type="AlphaFoldDB" id="A0A3A6TXY5"/>
<dbReference type="OrthoDB" id="5632076at2"/>
<gene>
    <name evidence="4" type="ORF">D5R81_01270</name>
</gene>
<protein>
    <submittedName>
        <fullName evidence="4">Ankyrin repeat domain-containing protein</fullName>
    </submittedName>
</protein>
<evidence type="ECO:0000313" key="5">
    <source>
        <dbReference type="Proteomes" id="UP000273022"/>
    </source>
</evidence>
<feature type="repeat" description="ANK" evidence="3">
    <location>
        <begin position="1139"/>
        <end position="1165"/>
    </location>
</feature>
<accession>A0A3A6TXY5</accession>
<dbReference type="EMBL" id="QYYH01000004">
    <property type="protein sequence ID" value="RJY19364.1"/>
    <property type="molecule type" value="Genomic_DNA"/>
</dbReference>
<sequence>MATEASSRYTLNPYPQIQFPAPLALPPSHPLTLETELEEFKDYSIESCTQKLFEELIDYVNQSEKLKDLTTDNQTLVVHSLGVLMLRLMDVYTLENESTVAKLHENHSIFYMLENINTLLHSIRISDEVKAMALKQLCCHGGNDNGDSSHFKVNQIARANITLVLAHAEYTEELQKQLSELLSNVKKSYQGLYAVDYQQIKGSIEWIDKALCEELGIQLTTNANPTSQAATPAVGISKKVAFLETPDDSEKVYSINIPPVAFNRRSLNAKQQRFIEYVRHRISPSFILLNLAYKIKKDQGVCSKLDQQSLASESYSISTSLPYEGINFSEEKQLSPNAPLLTMPDWVQSEVRDGSQALASNACQCSIAQPPELEDETGTIRFPISVKQLAIPAPYCFMGQLPQSGTKIITAETPANDIFKTLSVNQIHYCLAQNILARRIPFSAIVKTRNMAAIPQAIMFSLGNLYFGSVESQVASKPRVIPIVSLKYVELHSLPADISIAFLSSAMQAINDLDTLNEFLVNSQLNSNKLKPEVLDGLVPKLTVLIGELHVAKKINADDILTIISKIDSKSLICFIVGTTDKFQTRDCEKVRLAAINRQYELKLIKRPNQHGIVLNAITSFMFNQLHPEVIKTLFTTNQLAQRLCDYCAKQSFSLRSKETEEKKQIKIAMEKLLVLGVDCQEKVKIKNNEHETMFITAVKSNNLLAVKVIGKYKKTHSIPTIPSSSGFYPLTIAAYTSSPDMITLLISLGEDINFPDEKGYYPIQRAIIANKADHVRAILKAESFNKTIPRKSLDGSIYPLVHFAAKQGSTAVLQTLIESGKFNDQLETHSVGKHQLTPYLTAAVYGQIKCMKVLVTAGAKTDTLSLSRKQQNALELAVENGRLDVVKHLLCTPPFDTNKYKIDALFSAVEYCKKDILVFVISQLPDDIAIPKYKEITSIQSFASQTYPRVTLVPLLQAMPNLGVREESKASSDAYHSVDGKRAVDASTQVPHDSNIDAKINVILKPMPGTNPSTKPLYKAISDGDAQKTEALLADFTVSIPLSETDNDGRHLIQVAIDSGHHHLIPILVKCEFVPMNIMCPYTPGSIGCYKYPLLHYAQAAWLRHPLSIKNFRTLLENSKENIDIRSLAKSGSVNPNDGLTPLHFALTRKRIEYAIALIHAGADTKSVVLNPLATYCMYKGLDPMQIAQKDCSKEAVERLTPYL</sequence>
<dbReference type="PROSITE" id="PS50297">
    <property type="entry name" value="ANK_REP_REGION"/>
    <property type="match status" value="2"/>
</dbReference>
<evidence type="ECO:0000313" key="4">
    <source>
        <dbReference type="EMBL" id="RJY19364.1"/>
    </source>
</evidence>
<dbReference type="SMART" id="SM00248">
    <property type="entry name" value="ANK"/>
    <property type="match status" value="8"/>
</dbReference>
<dbReference type="InterPro" id="IPR002110">
    <property type="entry name" value="Ankyrin_rpt"/>
</dbReference>
<keyword evidence="1" id="KW-0677">Repeat</keyword>
<dbReference type="SUPFAM" id="SSF48403">
    <property type="entry name" value="Ankyrin repeat"/>
    <property type="match status" value="2"/>
</dbReference>
<dbReference type="InterPro" id="IPR036770">
    <property type="entry name" value="Ankyrin_rpt-contain_sf"/>
</dbReference>
<dbReference type="Gene3D" id="1.25.40.20">
    <property type="entry name" value="Ankyrin repeat-containing domain"/>
    <property type="match status" value="2"/>
</dbReference>
<name>A0A3A6TXY5_9GAMM</name>